<keyword evidence="1" id="KW-0813">Transport</keyword>
<evidence type="ECO:0000256" key="8">
    <source>
        <dbReference type="SAM" id="Phobius"/>
    </source>
</evidence>
<feature type="domain" description="Cytochrome c" evidence="9">
    <location>
        <begin position="187"/>
        <end position="294"/>
    </location>
</feature>
<keyword evidence="11" id="KW-1185">Reference proteome</keyword>
<evidence type="ECO:0000256" key="4">
    <source>
        <dbReference type="ARBA" id="ARBA00022982"/>
    </source>
</evidence>
<gene>
    <name evidence="10" type="ORF">DC082_06770</name>
</gene>
<feature type="domain" description="Cytochrome c" evidence="9">
    <location>
        <begin position="307"/>
        <end position="397"/>
    </location>
</feature>
<feature type="binding site" description="axial binding residue" evidence="7">
    <location>
        <position position="59"/>
    </location>
    <ligand>
        <name>heme c</name>
        <dbReference type="ChEBI" id="CHEBI:61717"/>
        <label>1</label>
    </ligand>
    <ligandPart>
        <name>Fe</name>
        <dbReference type="ChEBI" id="CHEBI:18248"/>
    </ligandPart>
</feature>
<dbReference type="PROSITE" id="PS51007">
    <property type="entry name" value="CYTC"/>
    <property type="match status" value="3"/>
</dbReference>
<evidence type="ECO:0000313" key="11">
    <source>
        <dbReference type="Proteomes" id="UP000244948"/>
    </source>
</evidence>
<feature type="binding site" description="covalent" evidence="6">
    <location>
        <position position="320"/>
    </location>
    <ligand>
        <name>heme c</name>
        <dbReference type="ChEBI" id="CHEBI:61717"/>
        <label>3</label>
    </ligand>
</feature>
<dbReference type="InterPro" id="IPR009056">
    <property type="entry name" value="Cyt_c-like_dom"/>
</dbReference>
<dbReference type="InterPro" id="IPR036909">
    <property type="entry name" value="Cyt_c-like_dom_sf"/>
</dbReference>
<evidence type="ECO:0000313" key="10">
    <source>
        <dbReference type="EMBL" id="PWD83114.1"/>
    </source>
</evidence>
<keyword evidence="8" id="KW-0472">Membrane</keyword>
<feature type="transmembrane region" description="Helical" evidence="8">
    <location>
        <begin position="6"/>
        <end position="24"/>
    </location>
</feature>
<dbReference type="Pfam" id="PF00034">
    <property type="entry name" value="Cytochrom_C"/>
    <property type="match status" value="1"/>
</dbReference>
<feature type="binding site" description="axial binding residue" evidence="7">
    <location>
        <position position="324"/>
    </location>
    <ligand>
        <name>heme c</name>
        <dbReference type="ChEBI" id="CHEBI:61717"/>
        <label>3</label>
    </ligand>
    <ligandPart>
        <name>Fe</name>
        <dbReference type="ChEBI" id="CHEBI:18248"/>
    </ligandPart>
</feature>
<evidence type="ECO:0000256" key="5">
    <source>
        <dbReference type="ARBA" id="ARBA00023004"/>
    </source>
</evidence>
<dbReference type="GO" id="GO:0005506">
    <property type="term" value="F:iron ion binding"/>
    <property type="evidence" value="ECO:0007669"/>
    <property type="project" value="InterPro"/>
</dbReference>
<feature type="binding site" description="covalent" evidence="6">
    <location>
        <position position="55"/>
    </location>
    <ligand>
        <name>heme c</name>
        <dbReference type="ChEBI" id="CHEBI:61717"/>
        <label>1</label>
    </ligand>
</feature>
<keyword evidence="8" id="KW-0812">Transmembrane</keyword>
<evidence type="ECO:0000256" key="6">
    <source>
        <dbReference type="PIRSR" id="PIRSR000018-50"/>
    </source>
</evidence>
<dbReference type="EMBL" id="QEWR01000003">
    <property type="protein sequence ID" value="PWD83114.1"/>
    <property type="molecule type" value="Genomic_DNA"/>
</dbReference>
<feature type="binding site" description="covalent" evidence="6">
    <location>
        <position position="202"/>
    </location>
    <ligand>
        <name>heme c</name>
        <dbReference type="ChEBI" id="CHEBI:61717"/>
        <label>2</label>
    </ligand>
</feature>
<reference evidence="10 11" key="1">
    <citation type="journal article" date="2018" name="Genome Announc.">
        <title>Ignatzschineria cameli sp. nov., isolated from necrotic foot tissue of dromedaries (Camelus dromedarius) and associated maggots (Wohlfahrtia species) in Dubai.</title>
        <authorList>
            <person name="Tsang C.C."/>
            <person name="Tang J.Y."/>
            <person name="Fong J.Y."/>
            <person name="Kinne J."/>
            <person name="Lee H.H."/>
            <person name="Joseph M."/>
            <person name="Jose S."/>
            <person name="Schuster R.K."/>
            <person name="Tang Y."/>
            <person name="Sivakumar S."/>
            <person name="Chen J.H."/>
            <person name="Teng J.L."/>
            <person name="Lau S.K."/>
            <person name="Wernery U."/>
            <person name="Woo P.C."/>
        </authorList>
    </citation>
    <scope>NUCLEOTIDE SEQUENCE [LARGE SCALE GENOMIC DNA]</scope>
    <source>
        <strain evidence="10 11">KCTC 22643</strain>
    </source>
</reference>
<keyword evidence="4" id="KW-0249">Electron transport</keyword>
<evidence type="ECO:0000256" key="2">
    <source>
        <dbReference type="ARBA" id="ARBA00022617"/>
    </source>
</evidence>
<comment type="cofactor">
    <cofactor evidence="6">
        <name>heme c</name>
        <dbReference type="ChEBI" id="CHEBI:61717"/>
    </cofactor>
    <text evidence="6">Binds 3 heme c groups covalently per subunit.</text>
</comment>
<keyword evidence="8" id="KW-1133">Transmembrane helix</keyword>
<protein>
    <submittedName>
        <fullName evidence="10">Cytochrome C oxidase Cbb3</fullName>
    </submittedName>
</protein>
<evidence type="ECO:0000256" key="1">
    <source>
        <dbReference type="ARBA" id="ARBA00022448"/>
    </source>
</evidence>
<dbReference type="GO" id="GO:0016020">
    <property type="term" value="C:membrane"/>
    <property type="evidence" value="ECO:0007669"/>
    <property type="project" value="InterPro"/>
</dbReference>
<dbReference type="Pfam" id="PF13442">
    <property type="entry name" value="Cytochrome_CBB3"/>
    <property type="match status" value="2"/>
</dbReference>
<dbReference type="GO" id="GO:0009055">
    <property type="term" value="F:electron transfer activity"/>
    <property type="evidence" value="ECO:0007669"/>
    <property type="project" value="InterPro"/>
</dbReference>
<comment type="caution">
    <text evidence="10">The sequence shown here is derived from an EMBL/GenBank/DDBJ whole genome shotgun (WGS) entry which is preliminary data.</text>
</comment>
<evidence type="ECO:0000256" key="7">
    <source>
        <dbReference type="PIRSR" id="PIRSR000018-51"/>
    </source>
</evidence>
<dbReference type="PRINTS" id="PR00605">
    <property type="entry name" value="CYTCHROMECIC"/>
</dbReference>
<evidence type="ECO:0000259" key="9">
    <source>
        <dbReference type="PROSITE" id="PS51007"/>
    </source>
</evidence>
<dbReference type="InterPro" id="IPR051459">
    <property type="entry name" value="Cytochrome_c-type_DH"/>
</dbReference>
<keyword evidence="5 7" id="KW-0408">Iron</keyword>
<name>A0A2U2AJW2_9GAMM</name>
<feature type="binding site" description="covalent" evidence="6">
    <location>
        <position position="323"/>
    </location>
    <ligand>
        <name>heme c</name>
        <dbReference type="ChEBI" id="CHEBI:61717"/>
        <label>3</label>
    </ligand>
</feature>
<dbReference type="InterPro" id="IPR014353">
    <property type="entry name" value="Membr-bd_ADH_cyt_c"/>
</dbReference>
<dbReference type="Gene3D" id="1.10.760.10">
    <property type="entry name" value="Cytochrome c-like domain"/>
    <property type="match status" value="3"/>
</dbReference>
<dbReference type="SUPFAM" id="SSF46626">
    <property type="entry name" value="Cytochrome c"/>
    <property type="match status" value="3"/>
</dbReference>
<sequence length="413" mass="45754">MNKKKIFGGLLILIIGVIAFFTWLENRTLDGEKQIVNASKETLERGKYLSILGDCASCHTTENGAMLAGGYKMDTPFGTLYSSNITPSADYGIGRWTADDFYRAMTEGVAPPSRNLYPAMPYAYFNNITREDSDALYAYLMSLEAIDVAPPKNQLSFPYNQRALLIGWNMLFLDAKELPAASKGSSAEWERGRYIVNTLGHCAMCHTPMGPFGEAKRDQVMKGGILGQFAAPDITPEGLAERGWTKQDLETYFKKGIAPQGSAYSDMYMVMFNSTQHMKDEDISAIATYLMGDDPLPPKKVEILTVTDNNSGRDIYLNMCAACHNEDGMGKPNVAVSMIGNSTLRNPDSHNLIMTILEGLPWQVFPGYERLQAMPAFKDDLSDAEIADLVNYLRTSWAGLPGDITEDDIQKLR</sequence>
<keyword evidence="2 6" id="KW-0349">Heme</keyword>
<dbReference type="GO" id="GO:0020037">
    <property type="term" value="F:heme binding"/>
    <property type="evidence" value="ECO:0007669"/>
    <property type="project" value="InterPro"/>
</dbReference>
<dbReference type="PANTHER" id="PTHR35008">
    <property type="entry name" value="BLL4482 PROTEIN-RELATED"/>
    <property type="match status" value="1"/>
</dbReference>
<evidence type="ECO:0000256" key="3">
    <source>
        <dbReference type="ARBA" id="ARBA00022723"/>
    </source>
</evidence>
<dbReference type="PIRSF" id="PIRSF000018">
    <property type="entry name" value="Mb_ADH_cyt_c"/>
    <property type="match status" value="1"/>
</dbReference>
<keyword evidence="3 7" id="KW-0479">Metal-binding</keyword>
<dbReference type="InterPro" id="IPR008168">
    <property type="entry name" value="Cyt_C_IC"/>
</dbReference>
<feature type="binding site" description="covalent" evidence="6">
    <location>
        <position position="58"/>
    </location>
    <ligand>
        <name>heme c</name>
        <dbReference type="ChEBI" id="CHEBI:61717"/>
        <label>1</label>
    </ligand>
</feature>
<dbReference type="GO" id="GO:0016614">
    <property type="term" value="F:oxidoreductase activity, acting on CH-OH group of donors"/>
    <property type="evidence" value="ECO:0007669"/>
    <property type="project" value="InterPro"/>
</dbReference>
<dbReference type="AlphaFoldDB" id="A0A2U2AJW2"/>
<dbReference type="Proteomes" id="UP000244948">
    <property type="component" value="Unassembled WGS sequence"/>
</dbReference>
<organism evidence="10 11">
    <name type="scientific">Ignatzschineria indica</name>
    <dbReference type="NCBI Taxonomy" id="472583"/>
    <lineage>
        <taxon>Bacteria</taxon>
        <taxon>Pseudomonadati</taxon>
        <taxon>Pseudomonadota</taxon>
        <taxon>Gammaproteobacteria</taxon>
        <taxon>Cardiobacteriales</taxon>
        <taxon>Ignatzschineriaceae</taxon>
        <taxon>Ignatzschineria</taxon>
    </lineage>
</organism>
<feature type="domain" description="Cytochrome c" evidence="9">
    <location>
        <begin position="41"/>
        <end position="144"/>
    </location>
</feature>
<dbReference type="RefSeq" id="WP_109236328.1">
    <property type="nucleotide sequence ID" value="NZ_BMXZ01000002.1"/>
</dbReference>
<dbReference type="PANTHER" id="PTHR35008:SF4">
    <property type="entry name" value="BLL4482 PROTEIN"/>
    <property type="match status" value="1"/>
</dbReference>
<feature type="binding site" description="axial binding residue" evidence="7">
    <location>
        <position position="206"/>
    </location>
    <ligand>
        <name>heme c</name>
        <dbReference type="ChEBI" id="CHEBI:61717"/>
        <label>2</label>
    </ligand>
    <ligandPart>
        <name>Fe</name>
        <dbReference type="ChEBI" id="CHEBI:18248"/>
    </ligandPart>
</feature>
<proteinExistence type="predicted"/>
<accession>A0A2U2AJW2</accession>
<feature type="binding site" description="covalent" evidence="6">
    <location>
        <position position="205"/>
    </location>
    <ligand>
        <name>heme c</name>
        <dbReference type="ChEBI" id="CHEBI:61717"/>
        <label>2</label>
    </ligand>
</feature>